<accession>A0ABR3DC59</accession>
<comment type="caution">
    <text evidence="3">The sequence shown here is derived from an EMBL/GenBank/DDBJ whole genome shotgun (WGS) entry which is preliminary data.</text>
</comment>
<evidence type="ECO:0000313" key="3">
    <source>
        <dbReference type="EMBL" id="KAL0469858.1"/>
    </source>
</evidence>
<gene>
    <name evidence="3" type="ORF">QR685DRAFT_545340</name>
</gene>
<reference evidence="3 4" key="1">
    <citation type="submission" date="2023-09" db="EMBL/GenBank/DDBJ databases">
        <title>Multi-omics analysis of a traditional fermented food reveals byproduct-associated fungal strains for waste-to-food upcycling.</title>
        <authorList>
            <consortium name="Lawrence Berkeley National Laboratory"/>
            <person name="Rekdal V.M."/>
            <person name="Villalobos-Escobedo J.M."/>
            <person name="Rodriguez-Valeron N."/>
            <person name="Garcia M.O."/>
            <person name="Vasquez D.P."/>
            <person name="Damayanti I."/>
            <person name="Sorensen P.M."/>
            <person name="Baidoo E.E."/>
            <person name="De Carvalho A.C."/>
            <person name="Riley R."/>
            <person name="Lipzen A."/>
            <person name="He G."/>
            <person name="Yan M."/>
            <person name="Haridas S."/>
            <person name="Daum C."/>
            <person name="Yoshinaga Y."/>
            <person name="Ng V."/>
            <person name="Grigoriev I.V."/>
            <person name="Munk R."/>
            <person name="Nuraida L."/>
            <person name="Wijaya C.H."/>
            <person name="Morales P.-C."/>
            <person name="Keasling J.D."/>
        </authorList>
    </citation>
    <scope>NUCLEOTIDE SEQUENCE [LARGE SCALE GENOMIC DNA]</scope>
    <source>
        <strain evidence="3 4">FGSC 2613</strain>
    </source>
</reference>
<keyword evidence="1" id="KW-0175">Coiled coil</keyword>
<evidence type="ECO:0000256" key="1">
    <source>
        <dbReference type="SAM" id="Coils"/>
    </source>
</evidence>
<feature type="region of interest" description="Disordered" evidence="2">
    <location>
        <begin position="47"/>
        <end position="72"/>
    </location>
</feature>
<dbReference type="EMBL" id="JAVLET010000005">
    <property type="protein sequence ID" value="KAL0469858.1"/>
    <property type="molecule type" value="Genomic_DNA"/>
</dbReference>
<name>A0ABR3DC59_NEUIN</name>
<organism evidence="3 4">
    <name type="scientific">Neurospora intermedia</name>
    <dbReference type="NCBI Taxonomy" id="5142"/>
    <lineage>
        <taxon>Eukaryota</taxon>
        <taxon>Fungi</taxon>
        <taxon>Dikarya</taxon>
        <taxon>Ascomycota</taxon>
        <taxon>Pezizomycotina</taxon>
        <taxon>Sordariomycetes</taxon>
        <taxon>Sordariomycetidae</taxon>
        <taxon>Sordariales</taxon>
        <taxon>Sordariaceae</taxon>
        <taxon>Neurospora</taxon>
    </lineage>
</organism>
<feature type="coiled-coil region" evidence="1">
    <location>
        <begin position="175"/>
        <end position="202"/>
    </location>
</feature>
<proteinExistence type="predicted"/>
<evidence type="ECO:0000256" key="2">
    <source>
        <dbReference type="SAM" id="MobiDB-lite"/>
    </source>
</evidence>
<protein>
    <submittedName>
        <fullName evidence="3">Uncharacterized protein</fullName>
    </submittedName>
</protein>
<keyword evidence="4" id="KW-1185">Reference proteome</keyword>
<dbReference type="Proteomes" id="UP001451303">
    <property type="component" value="Unassembled WGS sequence"/>
</dbReference>
<sequence length="220" mass="25420">MADGVKNVDAVAQPAEFSEPLSGDLLRSEVFSTMPSHSKRQRFSLAIPRRTQPHSPLVPMENPIDGQDVSQKDLSPVSEDKLRSLLVDPETHHFHSWLFDILMDFFFEEDDIQGDPREELLETLVSRCHDANGMSQKTREFRKNVLKILIQEGLCKPHATLSCRGANVEDPMPSSDVLQELKNELENRRRKERLKRKKEKDENQKLFWLKLGTRIPLRPQ</sequence>
<evidence type="ECO:0000313" key="4">
    <source>
        <dbReference type="Proteomes" id="UP001451303"/>
    </source>
</evidence>